<keyword evidence="3" id="KW-1185">Reference proteome</keyword>
<evidence type="ECO:0000313" key="3">
    <source>
        <dbReference type="Proteomes" id="UP000837857"/>
    </source>
</evidence>
<feature type="region of interest" description="Disordered" evidence="1">
    <location>
        <begin position="18"/>
        <end position="42"/>
    </location>
</feature>
<evidence type="ECO:0000256" key="1">
    <source>
        <dbReference type="SAM" id="MobiDB-lite"/>
    </source>
</evidence>
<dbReference type="EMBL" id="OW152833">
    <property type="protein sequence ID" value="CAH2053981.1"/>
    <property type="molecule type" value="Genomic_DNA"/>
</dbReference>
<feature type="compositionally biased region" description="Polar residues" evidence="1">
    <location>
        <begin position="29"/>
        <end position="40"/>
    </location>
</feature>
<dbReference type="Proteomes" id="UP000837857">
    <property type="component" value="Chromosome 21"/>
</dbReference>
<sequence>MMYYHDLISLESRGAQRSVKVRREGRNLSARSTPSKSGRQTRAYYFPDIETRSELGPIESDLSFNVNTT</sequence>
<organism evidence="2 3">
    <name type="scientific">Iphiclides podalirius</name>
    <name type="common">scarce swallowtail</name>
    <dbReference type="NCBI Taxonomy" id="110791"/>
    <lineage>
        <taxon>Eukaryota</taxon>
        <taxon>Metazoa</taxon>
        <taxon>Ecdysozoa</taxon>
        <taxon>Arthropoda</taxon>
        <taxon>Hexapoda</taxon>
        <taxon>Insecta</taxon>
        <taxon>Pterygota</taxon>
        <taxon>Neoptera</taxon>
        <taxon>Endopterygota</taxon>
        <taxon>Lepidoptera</taxon>
        <taxon>Glossata</taxon>
        <taxon>Ditrysia</taxon>
        <taxon>Papilionoidea</taxon>
        <taxon>Papilionidae</taxon>
        <taxon>Papilioninae</taxon>
        <taxon>Iphiclides</taxon>
    </lineage>
</organism>
<protein>
    <submittedName>
        <fullName evidence="2">Uncharacterized protein</fullName>
    </submittedName>
</protein>
<name>A0ABN8IDT4_9NEOP</name>
<feature type="non-terminal residue" evidence="2">
    <location>
        <position position="1"/>
    </location>
</feature>
<gene>
    <name evidence="2" type="ORF">IPOD504_LOCUS8429</name>
</gene>
<reference evidence="2" key="1">
    <citation type="submission" date="2022-03" db="EMBL/GenBank/DDBJ databases">
        <authorList>
            <person name="Martin H S."/>
        </authorList>
    </citation>
    <scope>NUCLEOTIDE SEQUENCE</scope>
</reference>
<evidence type="ECO:0000313" key="2">
    <source>
        <dbReference type="EMBL" id="CAH2053981.1"/>
    </source>
</evidence>
<proteinExistence type="predicted"/>
<accession>A0ABN8IDT4</accession>